<keyword evidence="2" id="KW-1185">Reference proteome</keyword>
<proteinExistence type="predicted"/>
<gene>
    <name evidence="1" type="ORF">BAU18_001638</name>
</gene>
<organism evidence="1 2">
    <name type="scientific">Enterococcus diestrammenae</name>
    <dbReference type="NCBI Taxonomy" id="1155073"/>
    <lineage>
        <taxon>Bacteria</taxon>
        <taxon>Bacillati</taxon>
        <taxon>Bacillota</taxon>
        <taxon>Bacilli</taxon>
        <taxon>Lactobacillales</taxon>
        <taxon>Enterococcaceae</taxon>
        <taxon>Enterococcus</taxon>
    </lineage>
</organism>
<reference evidence="1 2" key="2">
    <citation type="submission" date="2024-02" db="EMBL/GenBank/DDBJ databases">
        <title>The Genome Sequence of Enterococcus diestrammenae JM9A.</title>
        <authorList>
            <person name="Earl A."/>
            <person name="Manson A."/>
            <person name="Gilmore M."/>
            <person name="Sanders J."/>
            <person name="Shea T."/>
            <person name="Howe W."/>
            <person name="Livny J."/>
            <person name="Cuomo C."/>
            <person name="Neafsey D."/>
            <person name="Birren B."/>
        </authorList>
    </citation>
    <scope>NUCLEOTIDE SEQUENCE [LARGE SCALE GENOMIC DNA]</scope>
    <source>
        <strain evidence="1 2">JM9A</strain>
    </source>
</reference>
<evidence type="ECO:0000313" key="2">
    <source>
        <dbReference type="Proteomes" id="UP001429357"/>
    </source>
</evidence>
<reference evidence="2" key="1">
    <citation type="submission" date="2016-06" db="EMBL/GenBank/DDBJ databases">
        <title>Four novel species of enterococci isolated from chicken manure.</title>
        <authorList>
            <person name="Van Tyne D."/>
        </authorList>
    </citation>
    <scope>NUCLEOTIDE SEQUENCE [LARGE SCALE GENOMIC DNA]</scope>
    <source>
        <strain evidence="2">JM9A</strain>
    </source>
</reference>
<comment type="caution">
    <text evidence="1">The sequence shown here is derived from an EMBL/GenBank/DDBJ whole genome shotgun (WGS) entry which is preliminary data.</text>
</comment>
<evidence type="ECO:0000313" key="1">
    <source>
        <dbReference type="EMBL" id="MEO1782045.1"/>
    </source>
</evidence>
<name>A0ABV0F1W5_9ENTE</name>
<dbReference type="EMBL" id="MAEI02000001">
    <property type="protein sequence ID" value="MEO1782045.1"/>
    <property type="molecule type" value="Genomic_DNA"/>
</dbReference>
<sequence>MDIHDKVNVLTRIAKDNGYQIQVNKRAPDIVDVGFVENNCLILEYEIHRDDTVIGFPRESWELDDFAIDLELNLLGRKFEEWTPETYVG</sequence>
<dbReference type="Proteomes" id="UP001429357">
    <property type="component" value="Unassembled WGS sequence"/>
</dbReference>
<accession>A0ABV0F1W5</accession>
<dbReference type="RefSeq" id="WP_161870420.1">
    <property type="nucleotide sequence ID" value="NZ_MAEI02000001.1"/>
</dbReference>
<protein>
    <submittedName>
        <fullName evidence="1">Uncharacterized protein</fullName>
    </submittedName>
</protein>